<organism evidence="3">
    <name type="scientific">viral metagenome</name>
    <dbReference type="NCBI Taxonomy" id="1070528"/>
    <lineage>
        <taxon>unclassified sequences</taxon>
        <taxon>metagenomes</taxon>
        <taxon>organismal metagenomes</taxon>
    </lineage>
</organism>
<dbReference type="Pfam" id="PF00098">
    <property type="entry name" value="zf-CCHC"/>
    <property type="match status" value="1"/>
</dbReference>
<sequence>MVFIYTIQLDKGKYYIGKTNNPQFRLKSHFNSNGSEWTKIYKPLKVLEITPNCDDYDEDKITIQYMDKYGINNVRGGSFVSVKLDRSTIDTLKKMSNGANNKCFICGKGGHFAKDCKENECWETDSDEDYEEVWGCEYCGKEFDTQKGAIYHENIYCKKKYKQIIYKSNDRKISSCFRCGRESHSASYCYASKHIKGYYLY</sequence>
<feature type="domain" description="GIY-YIG" evidence="2">
    <location>
        <begin position="1"/>
        <end position="71"/>
    </location>
</feature>
<proteinExistence type="predicted"/>
<dbReference type="InterPro" id="IPR000305">
    <property type="entry name" value="GIY-YIG_endonuc"/>
</dbReference>
<name>A0A6C0JC79_9ZZZZ</name>
<dbReference type="Pfam" id="PF01541">
    <property type="entry name" value="GIY-YIG"/>
    <property type="match status" value="1"/>
</dbReference>
<dbReference type="InterPro" id="IPR036875">
    <property type="entry name" value="Znf_CCHC_sf"/>
</dbReference>
<protein>
    <recommendedName>
        <fullName evidence="4">CCHC-type domain-containing protein</fullName>
    </recommendedName>
</protein>
<evidence type="ECO:0000313" key="3">
    <source>
        <dbReference type="EMBL" id="QHU01408.1"/>
    </source>
</evidence>
<evidence type="ECO:0000259" key="1">
    <source>
        <dbReference type="PROSITE" id="PS50158"/>
    </source>
</evidence>
<dbReference type="Gene3D" id="3.40.1440.10">
    <property type="entry name" value="GIY-YIG endonuclease"/>
    <property type="match status" value="1"/>
</dbReference>
<dbReference type="GO" id="GO:0003676">
    <property type="term" value="F:nucleic acid binding"/>
    <property type="evidence" value="ECO:0007669"/>
    <property type="project" value="InterPro"/>
</dbReference>
<dbReference type="SMART" id="SM00343">
    <property type="entry name" value="ZnF_C2HC"/>
    <property type="match status" value="2"/>
</dbReference>
<dbReference type="InterPro" id="IPR035901">
    <property type="entry name" value="GIY-YIG_endonuc_sf"/>
</dbReference>
<dbReference type="EMBL" id="MN740340">
    <property type="protein sequence ID" value="QHU01408.1"/>
    <property type="molecule type" value="Genomic_DNA"/>
</dbReference>
<evidence type="ECO:0008006" key="4">
    <source>
        <dbReference type="Google" id="ProtNLM"/>
    </source>
</evidence>
<dbReference type="CDD" id="cd00719">
    <property type="entry name" value="GIY-YIG_SF"/>
    <property type="match status" value="1"/>
</dbReference>
<reference evidence="3" key="1">
    <citation type="journal article" date="2020" name="Nature">
        <title>Giant virus diversity and host interactions through global metagenomics.</title>
        <authorList>
            <person name="Schulz F."/>
            <person name="Roux S."/>
            <person name="Paez-Espino D."/>
            <person name="Jungbluth S."/>
            <person name="Walsh D.A."/>
            <person name="Denef V.J."/>
            <person name="McMahon K.D."/>
            <person name="Konstantinidis K.T."/>
            <person name="Eloe-Fadrosh E.A."/>
            <person name="Kyrpides N.C."/>
            <person name="Woyke T."/>
        </authorList>
    </citation>
    <scope>NUCLEOTIDE SEQUENCE</scope>
    <source>
        <strain evidence="3">GVMAG-M-3300025860-25</strain>
    </source>
</reference>
<dbReference type="InterPro" id="IPR001878">
    <property type="entry name" value="Znf_CCHC"/>
</dbReference>
<evidence type="ECO:0000259" key="2">
    <source>
        <dbReference type="PROSITE" id="PS50164"/>
    </source>
</evidence>
<dbReference type="SUPFAM" id="SSF82771">
    <property type="entry name" value="GIY-YIG endonuclease"/>
    <property type="match status" value="1"/>
</dbReference>
<dbReference type="PROSITE" id="PS50158">
    <property type="entry name" value="ZF_CCHC"/>
    <property type="match status" value="1"/>
</dbReference>
<dbReference type="GO" id="GO:0008270">
    <property type="term" value="F:zinc ion binding"/>
    <property type="evidence" value="ECO:0007669"/>
    <property type="project" value="InterPro"/>
</dbReference>
<feature type="domain" description="CCHC-type" evidence="1">
    <location>
        <begin position="102"/>
        <end position="118"/>
    </location>
</feature>
<dbReference type="PROSITE" id="PS50164">
    <property type="entry name" value="GIY_YIG"/>
    <property type="match status" value="1"/>
</dbReference>
<dbReference type="SUPFAM" id="SSF57756">
    <property type="entry name" value="Retrovirus zinc finger-like domains"/>
    <property type="match status" value="1"/>
</dbReference>
<accession>A0A6C0JC79</accession>
<dbReference type="Gene3D" id="4.10.60.10">
    <property type="entry name" value="Zinc finger, CCHC-type"/>
    <property type="match status" value="1"/>
</dbReference>
<dbReference type="AlphaFoldDB" id="A0A6C0JC79"/>